<dbReference type="EMBL" id="BARV01013086">
    <property type="protein sequence ID" value="GAI11395.1"/>
    <property type="molecule type" value="Genomic_DNA"/>
</dbReference>
<accession>X1M9L6</accession>
<protein>
    <submittedName>
        <fullName evidence="1">Uncharacterized protein</fullName>
    </submittedName>
</protein>
<evidence type="ECO:0000313" key="1">
    <source>
        <dbReference type="EMBL" id="GAI11395.1"/>
    </source>
</evidence>
<organism evidence="1">
    <name type="scientific">marine sediment metagenome</name>
    <dbReference type="NCBI Taxonomy" id="412755"/>
    <lineage>
        <taxon>unclassified sequences</taxon>
        <taxon>metagenomes</taxon>
        <taxon>ecological metagenomes</taxon>
    </lineage>
</organism>
<proteinExistence type="predicted"/>
<name>X1M9L6_9ZZZZ</name>
<reference evidence="1" key="1">
    <citation type="journal article" date="2014" name="Front. Microbiol.">
        <title>High frequency of phylogenetically diverse reductive dehalogenase-homologous genes in deep subseafloor sedimentary metagenomes.</title>
        <authorList>
            <person name="Kawai M."/>
            <person name="Futagami T."/>
            <person name="Toyoda A."/>
            <person name="Takaki Y."/>
            <person name="Nishi S."/>
            <person name="Hori S."/>
            <person name="Arai W."/>
            <person name="Tsubouchi T."/>
            <person name="Morono Y."/>
            <person name="Uchiyama I."/>
            <person name="Ito T."/>
            <person name="Fujiyama A."/>
            <person name="Inagaki F."/>
            <person name="Takami H."/>
        </authorList>
    </citation>
    <scope>NUCLEOTIDE SEQUENCE</scope>
    <source>
        <strain evidence="1">Expedition CK06-06</strain>
    </source>
</reference>
<dbReference type="AlphaFoldDB" id="X1M9L6"/>
<gene>
    <name evidence="1" type="ORF">S06H3_23861</name>
</gene>
<sequence>GHFSAEFGIGFCLGSLESQSSLIRLGLFVLEILRK</sequence>
<comment type="caution">
    <text evidence="1">The sequence shown here is derived from an EMBL/GenBank/DDBJ whole genome shotgun (WGS) entry which is preliminary data.</text>
</comment>
<feature type="non-terminal residue" evidence="1">
    <location>
        <position position="1"/>
    </location>
</feature>